<keyword evidence="4" id="KW-1185">Reference proteome</keyword>
<dbReference type="GO" id="GO:0016747">
    <property type="term" value="F:acyltransferase activity, transferring groups other than amino-acyl groups"/>
    <property type="evidence" value="ECO:0007669"/>
    <property type="project" value="UniProtKB-ARBA"/>
</dbReference>
<evidence type="ECO:0000313" key="3">
    <source>
        <dbReference type="EMBL" id="KAJ3688294.1"/>
    </source>
</evidence>
<evidence type="ECO:0000256" key="1">
    <source>
        <dbReference type="ARBA" id="ARBA00022679"/>
    </source>
</evidence>
<reference evidence="3 4" key="1">
    <citation type="journal article" date="2022" name="Cell">
        <title>Repeat-based holocentromeres influence genome architecture and karyotype evolution.</title>
        <authorList>
            <person name="Hofstatter P.G."/>
            <person name="Thangavel G."/>
            <person name="Lux T."/>
            <person name="Neumann P."/>
            <person name="Vondrak T."/>
            <person name="Novak P."/>
            <person name="Zhang M."/>
            <person name="Costa L."/>
            <person name="Castellani M."/>
            <person name="Scott A."/>
            <person name="Toegelov H."/>
            <person name="Fuchs J."/>
            <person name="Mata-Sucre Y."/>
            <person name="Dias Y."/>
            <person name="Vanzela A.L.L."/>
            <person name="Huettel B."/>
            <person name="Almeida C.C.S."/>
            <person name="Simkova H."/>
            <person name="Souza G."/>
            <person name="Pedrosa-Harand A."/>
            <person name="Macas J."/>
            <person name="Mayer K.F.X."/>
            <person name="Houben A."/>
            <person name="Marques A."/>
        </authorList>
    </citation>
    <scope>NUCLEOTIDE SEQUENCE [LARGE SCALE GENOMIC DNA]</scope>
    <source>
        <strain evidence="3">RhyTen1mFocal</strain>
    </source>
</reference>
<evidence type="ECO:0000256" key="2">
    <source>
        <dbReference type="ARBA" id="ARBA00023315"/>
    </source>
</evidence>
<dbReference type="Proteomes" id="UP001210211">
    <property type="component" value="Unassembled WGS sequence"/>
</dbReference>
<dbReference type="PANTHER" id="PTHR31625">
    <property type="match status" value="1"/>
</dbReference>
<dbReference type="InterPro" id="IPR051504">
    <property type="entry name" value="Plant_metabolite_acyltrans"/>
</dbReference>
<evidence type="ECO:0000313" key="4">
    <source>
        <dbReference type="Proteomes" id="UP001210211"/>
    </source>
</evidence>
<keyword evidence="2" id="KW-0012">Acyltransferase</keyword>
<dbReference type="Pfam" id="PF02458">
    <property type="entry name" value="Transferase"/>
    <property type="match status" value="1"/>
</dbReference>
<sequence length="447" mass="49585">MALNSLKIIDTSRVAPAPASGLAPKSVSVPLIFFDVGWLPAGTVDWLFFYQHPNSTSEFLSSLLPFLKSSLTLTLKPYYPLAGNLRRVDGTDDRFAIHYSDGDSMLFTVAECDGRFEELAAEHARKASHLQCLVPQLEKVDGVQPVFAIQVTLFPNQGIVIGTTVHHAACDGSSSMQFMHDWAALCRSRGLINPQGPFIERTLIPDPSDLYSLFYKDYSDFLKNSPDGTVVASAVADDIILATFKLSREQILKLKRLALAKAEERNTSFHCSTVVVAFAYTWVCFVRTKGRESKRASMLFSVDLRNRLQPPVPKEYFGNCLASCRAVLETRDLIKEEGFALAAKAIGKEIERMNRDVIKGAENWPKKFFALWTGTFVLSVAGSPKFKVYEVDFGFGRPAKVDIFSVAKTGALAITESREEEGGVEITLGLPRAEMDRFEEYFVGCLT</sequence>
<dbReference type="SUPFAM" id="SSF52777">
    <property type="entry name" value="CoA-dependent acyltransferases"/>
    <property type="match status" value="2"/>
</dbReference>
<dbReference type="InterPro" id="IPR023213">
    <property type="entry name" value="CAT-like_dom_sf"/>
</dbReference>
<dbReference type="EMBL" id="JAMRDG010000002">
    <property type="protein sequence ID" value="KAJ3688294.1"/>
    <property type="molecule type" value="Genomic_DNA"/>
</dbReference>
<accession>A0AAD6EL12</accession>
<dbReference type="AlphaFoldDB" id="A0AAD6EL12"/>
<name>A0AAD6EL12_9POAL</name>
<keyword evidence="1" id="KW-0808">Transferase</keyword>
<protein>
    <submittedName>
        <fullName evidence="3">Uncharacterized protein</fullName>
    </submittedName>
</protein>
<gene>
    <name evidence="3" type="ORF">LUZ61_017458</name>
</gene>
<comment type="caution">
    <text evidence="3">The sequence shown here is derived from an EMBL/GenBank/DDBJ whole genome shotgun (WGS) entry which is preliminary data.</text>
</comment>
<dbReference type="Gene3D" id="3.30.559.10">
    <property type="entry name" value="Chloramphenicol acetyltransferase-like domain"/>
    <property type="match status" value="2"/>
</dbReference>
<proteinExistence type="predicted"/>
<organism evidence="3 4">
    <name type="scientific">Rhynchospora tenuis</name>
    <dbReference type="NCBI Taxonomy" id="198213"/>
    <lineage>
        <taxon>Eukaryota</taxon>
        <taxon>Viridiplantae</taxon>
        <taxon>Streptophyta</taxon>
        <taxon>Embryophyta</taxon>
        <taxon>Tracheophyta</taxon>
        <taxon>Spermatophyta</taxon>
        <taxon>Magnoliopsida</taxon>
        <taxon>Liliopsida</taxon>
        <taxon>Poales</taxon>
        <taxon>Cyperaceae</taxon>
        <taxon>Cyperoideae</taxon>
        <taxon>Rhynchosporeae</taxon>
        <taxon>Rhynchospora</taxon>
    </lineage>
</organism>